<dbReference type="EMBL" id="AACZIJ010000063">
    <property type="protein sequence ID" value="EAN8463265.1"/>
    <property type="molecule type" value="Genomic_DNA"/>
</dbReference>
<feature type="non-terminal residue" evidence="1">
    <location>
        <position position="1"/>
    </location>
</feature>
<name>A0A5T3T3F4_SALER</name>
<proteinExistence type="predicted"/>
<dbReference type="AlphaFoldDB" id="A0A5T3T3F4"/>
<sequence>GEGMLSTWLCCSEWVALRQRS</sequence>
<organism evidence="1">
    <name type="scientific">Salmonella enterica</name>
    <name type="common">Salmonella choleraesuis</name>
    <dbReference type="NCBI Taxonomy" id="28901"/>
    <lineage>
        <taxon>Bacteria</taxon>
        <taxon>Pseudomonadati</taxon>
        <taxon>Pseudomonadota</taxon>
        <taxon>Gammaproteobacteria</taxon>
        <taxon>Enterobacterales</taxon>
        <taxon>Enterobacteriaceae</taxon>
        <taxon>Salmonella</taxon>
    </lineage>
</organism>
<protein>
    <submittedName>
        <fullName evidence="1">Relaxase</fullName>
    </submittedName>
</protein>
<accession>A0A5T3T3F4</accession>
<comment type="caution">
    <text evidence="1">The sequence shown here is derived from an EMBL/GenBank/DDBJ whole genome shotgun (WGS) entry which is preliminary data.</text>
</comment>
<gene>
    <name evidence="1" type="ORF">EOW62_25610</name>
</gene>
<evidence type="ECO:0000313" key="1">
    <source>
        <dbReference type="EMBL" id="EAN8463265.1"/>
    </source>
</evidence>
<reference evidence="1" key="1">
    <citation type="submission" date="2019-01" db="EMBL/GenBank/DDBJ databases">
        <authorList>
            <consortium name="GenomeTrakr network: Whole genome sequencing for foodborne pathogen traceback"/>
        </authorList>
    </citation>
    <scope>NUCLEOTIDE SEQUENCE</scope>
    <source>
        <strain evidence="1">AG18-0099</strain>
    </source>
</reference>